<proteinExistence type="predicted"/>
<feature type="domain" description="DUF4116" evidence="1">
    <location>
        <begin position="328"/>
        <end position="376"/>
    </location>
</feature>
<dbReference type="InterPro" id="IPR025197">
    <property type="entry name" value="DUF4116"/>
</dbReference>
<evidence type="ECO:0000259" key="1">
    <source>
        <dbReference type="Pfam" id="PF13475"/>
    </source>
</evidence>
<feature type="domain" description="DUF4116" evidence="1">
    <location>
        <begin position="430"/>
        <end position="476"/>
    </location>
</feature>
<protein>
    <recommendedName>
        <fullName evidence="1">DUF4116 domain-containing protein</fullName>
    </recommendedName>
</protein>
<reference evidence="3 4" key="2">
    <citation type="submission" date="2024-05" db="EMBL/GenBank/DDBJ databases">
        <authorList>
            <person name="Chen Y."/>
            <person name="Shah S."/>
            <person name="Dougan E. K."/>
            <person name="Thang M."/>
            <person name="Chan C."/>
        </authorList>
    </citation>
    <scope>NUCLEOTIDE SEQUENCE [LARGE SCALE GENOMIC DNA]</scope>
</reference>
<feature type="domain" description="DUF4116" evidence="1">
    <location>
        <begin position="278"/>
        <end position="326"/>
    </location>
</feature>
<evidence type="ECO:0000313" key="3">
    <source>
        <dbReference type="EMBL" id="CAL4803216.1"/>
    </source>
</evidence>
<sequence>MVEFRKRANTWHTDSCGIGPVTSGPRMHRRRSASTCSSGVLDLKENPRSVEIKFGLSDGSASVEVDQLTTLEKFRRFVEEVTQIPRRAQRVVVNNTALQSDQDHLLLYDLAPEMFHSDTVDVRVLRRCCDAQAKWLDLLEQGDEIARAGLFSGVARDLQELSEYRRMERFRNVLQEHMMNDAHRYAFHRLRVHLLHERCPFGPGVWCSDVCQWLAEDENFLEMALEVNTPAAEVQTPILLYGAREQIQAKPPLAKKLAGNPRVDPLVLADVAPQVLQDREFLLISARRCGAILPLAPARLQEDLELVETCVSQQGSALRFVLPTLRENKDIVLKAVSSSGLALEHANEKLRDDEEVVLRAVQGAGLALEFASERLRAVRRIVQVAVSQDGCAIQYAATELRDNDEVVKSAVQVSGQALKHVSPRLRNVQEVVVLAARKHPQALQYASPELRSDRATVIDAVSASFKAFEFAGPELRADPEVIRLAARQLLSTNGLQVSNEEPVPQEKNVLLVSKESGQQLLAALQTGLLTTRAFGLAVVKHDPQLYRKLEEHVKADAEVSLEAVRRVPELFLDIPFPMRNKLAIQVAAVAQRAEMVSFVLPTDDSWHTTRFVGLGRMFAEGREQFCTRAHMTRSLVLLVGAQCNTYKILLSKN</sequence>
<dbReference type="EMBL" id="CAMXCT010006556">
    <property type="protein sequence ID" value="CAI4015904.1"/>
    <property type="molecule type" value="Genomic_DNA"/>
</dbReference>
<name>A0A9P1DUI8_9DINO</name>
<feature type="domain" description="DUF4116" evidence="1">
    <location>
        <begin position="384"/>
        <end position="426"/>
    </location>
</feature>
<dbReference type="Proteomes" id="UP001152797">
    <property type="component" value="Unassembled WGS sequence"/>
</dbReference>
<dbReference type="OrthoDB" id="434533at2759"/>
<keyword evidence="4" id="KW-1185">Reference proteome</keyword>
<gene>
    <name evidence="2" type="ORF">C1SCF055_LOCUS40703</name>
</gene>
<dbReference type="AlphaFoldDB" id="A0A9P1DUI8"/>
<dbReference type="Pfam" id="PF13475">
    <property type="entry name" value="DUF4116"/>
    <property type="match status" value="4"/>
</dbReference>
<evidence type="ECO:0000313" key="4">
    <source>
        <dbReference type="Proteomes" id="UP001152797"/>
    </source>
</evidence>
<dbReference type="CDD" id="cd17039">
    <property type="entry name" value="Ubl_ubiquitin_like"/>
    <property type="match status" value="1"/>
</dbReference>
<dbReference type="EMBL" id="CAMXCT030006556">
    <property type="protein sequence ID" value="CAL4803216.1"/>
    <property type="molecule type" value="Genomic_DNA"/>
</dbReference>
<dbReference type="SUPFAM" id="SSF54236">
    <property type="entry name" value="Ubiquitin-like"/>
    <property type="match status" value="1"/>
</dbReference>
<organism evidence="2">
    <name type="scientific">Cladocopium goreaui</name>
    <dbReference type="NCBI Taxonomy" id="2562237"/>
    <lineage>
        <taxon>Eukaryota</taxon>
        <taxon>Sar</taxon>
        <taxon>Alveolata</taxon>
        <taxon>Dinophyceae</taxon>
        <taxon>Suessiales</taxon>
        <taxon>Symbiodiniaceae</taxon>
        <taxon>Cladocopium</taxon>
    </lineage>
</organism>
<comment type="caution">
    <text evidence="2">The sequence shown here is derived from an EMBL/GenBank/DDBJ whole genome shotgun (WGS) entry which is preliminary data.</text>
</comment>
<evidence type="ECO:0000313" key="2">
    <source>
        <dbReference type="EMBL" id="CAI4015904.1"/>
    </source>
</evidence>
<dbReference type="EMBL" id="CAMXCT020006556">
    <property type="protein sequence ID" value="CAL1169279.1"/>
    <property type="molecule type" value="Genomic_DNA"/>
</dbReference>
<reference evidence="2" key="1">
    <citation type="submission" date="2022-10" db="EMBL/GenBank/DDBJ databases">
        <authorList>
            <person name="Chen Y."/>
            <person name="Dougan E. K."/>
            <person name="Chan C."/>
            <person name="Rhodes N."/>
            <person name="Thang M."/>
        </authorList>
    </citation>
    <scope>NUCLEOTIDE SEQUENCE</scope>
</reference>
<accession>A0A9P1DUI8</accession>
<dbReference type="InterPro" id="IPR029071">
    <property type="entry name" value="Ubiquitin-like_domsf"/>
</dbReference>